<dbReference type="Gene3D" id="2.60.40.200">
    <property type="entry name" value="Superoxide dismutase, copper/zinc binding domain"/>
    <property type="match status" value="1"/>
</dbReference>
<dbReference type="InterPro" id="IPR036423">
    <property type="entry name" value="SOD-like_Cu/Zn_dom_sf"/>
</dbReference>
<keyword evidence="5 7" id="KW-0560">Oxidoreductase</keyword>
<dbReference type="Proteomes" id="UP000186922">
    <property type="component" value="Unassembled WGS sequence"/>
</dbReference>
<reference evidence="10 11" key="1">
    <citation type="journal article" date="2016" name="Nat. Commun.">
        <title>Extremotolerant tardigrade genome and improved radiotolerance of human cultured cells by tardigrade-unique protein.</title>
        <authorList>
            <person name="Hashimoto T."/>
            <person name="Horikawa D.D."/>
            <person name="Saito Y."/>
            <person name="Kuwahara H."/>
            <person name="Kozuka-Hata H."/>
            <person name="Shin-I T."/>
            <person name="Minakuchi Y."/>
            <person name="Ohishi K."/>
            <person name="Motoyama A."/>
            <person name="Aizu T."/>
            <person name="Enomoto A."/>
            <person name="Kondo K."/>
            <person name="Tanaka S."/>
            <person name="Hara Y."/>
            <person name="Koshikawa S."/>
            <person name="Sagara H."/>
            <person name="Miura T."/>
            <person name="Yokobori S."/>
            <person name="Miyagawa K."/>
            <person name="Suzuki Y."/>
            <person name="Kubo T."/>
            <person name="Oyama M."/>
            <person name="Kohara Y."/>
            <person name="Fujiyama A."/>
            <person name="Arakawa K."/>
            <person name="Katayama T."/>
            <person name="Toyoda A."/>
            <person name="Kunieda T."/>
        </authorList>
    </citation>
    <scope>NUCLEOTIDE SEQUENCE [LARGE SCALE GENOMIC DNA]</scope>
    <source>
        <strain evidence="10 11">YOKOZUNA-1</strain>
    </source>
</reference>
<dbReference type="FunFam" id="2.60.40.200:FF:000001">
    <property type="entry name" value="Superoxide dismutase [Cu-Zn]"/>
    <property type="match status" value="1"/>
</dbReference>
<keyword evidence="4" id="KW-0049">Antioxidant</keyword>
<evidence type="ECO:0000256" key="6">
    <source>
        <dbReference type="ARBA" id="ARBA00023008"/>
    </source>
</evidence>
<evidence type="ECO:0000256" key="3">
    <source>
        <dbReference type="ARBA" id="ARBA00022833"/>
    </source>
</evidence>
<dbReference type="OrthoDB" id="2015551at2759"/>
<dbReference type="AlphaFoldDB" id="A0A1D1UKR0"/>
<organism evidence="10 11">
    <name type="scientific">Ramazzottius varieornatus</name>
    <name type="common">Water bear</name>
    <name type="synonym">Tardigrade</name>
    <dbReference type="NCBI Taxonomy" id="947166"/>
    <lineage>
        <taxon>Eukaryota</taxon>
        <taxon>Metazoa</taxon>
        <taxon>Ecdysozoa</taxon>
        <taxon>Tardigrada</taxon>
        <taxon>Eutardigrada</taxon>
        <taxon>Parachela</taxon>
        <taxon>Hypsibioidea</taxon>
        <taxon>Ramazzottiidae</taxon>
        <taxon>Ramazzottius</taxon>
    </lineage>
</organism>
<keyword evidence="3 7" id="KW-0862">Zinc</keyword>
<comment type="cofactor">
    <cofactor evidence="7">
        <name>Zn(2+)</name>
        <dbReference type="ChEBI" id="CHEBI:29105"/>
    </cofactor>
    <text evidence="7">Binds 1 zinc ion per subunit.</text>
</comment>
<evidence type="ECO:0000256" key="1">
    <source>
        <dbReference type="ARBA" id="ARBA00010457"/>
    </source>
</evidence>
<dbReference type="PROSITE" id="PS00332">
    <property type="entry name" value="SOD_CU_ZN_2"/>
    <property type="match status" value="1"/>
</dbReference>
<dbReference type="SUPFAM" id="SSF49329">
    <property type="entry name" value="Cu,Zn superoxide dismutase-like"/>
    <property type="match status" value="1"/>
</dbReference>
<evidence type="ECO:0000313" key="10">
    <source>
        <dbReference type="EMBL" id="GAU87857.1"/>
    </source>
</evidence>
<dbReference type="GO" id="GO:0004784">
    <property type="term" value="F:superoxide dismutase activity"/>
    <property type="evidence" value="ECO:0007669"/>
    <property type="project" value="UniProtKB-EC"/>
</dbReference>
<dbReference type="EMBL" id="BDGG01000001">
    <property type="protein sequence ID" value="GAU87857.1"/>
    <property type="molecule type" value="Genomic_DNA"/>
</dbReference>
<comment type="catalytic activity">
    <reaction evidence="7">
        <text>2 superoxide + 2 H(+) = H2O2 + O2</text>
        <dbReference type="Rhea" id="RHEA:20696"/>
        <dbReference type="ChEBI" id="CHEBI:15378"/>
        <dbReference type="ChEBI" id="CHEBI:15379"/>
        <dbReference type="ChEBI" id="CHEBI:16240"/>
        <dbReference type="ChEBI" id="CHEBI:18421"/>
        <dbReference type="EC" id="1.15.1.1"/>
    </reaction>
</comment>
<feature type="region of interest" description="Disordered" evidence="8">
    <location>
        <begin position="61"/>
        <end position="80"/>
    </location>
</feature>
<evidence type="ECO:0000256" key="2">
    <source>
        <dbReference type="ARBA" id="ARBA00022723"/>
    </source>
</evidence>
<dbReference type="PROSITE" id="PS00087">
    <property type="entry name" value="SOD_CU_ZN_1"/>
    <property type="match status" value="1"/>
</dbReference>
<feature type="compositionally biased region" description="Basic and acidic residues" evidence="8">
    <location>
        <begin position="123"/>
        <end position="136"/>
    </location>
</feature>
<evidence type="ECO:0000256" key="8">
    <source>
        <dbReference type="SAM" id="MobiDB-lite"/>
    </source>
</evidence>
<comment type="similarity">
    <text evidence="1 7">Belongs to the Cu-Zn superoxide dismutase family.</text>
</comment>
<name>A0A1D1UKR0_RAMVA</name>
<evidence type="ECO:0000313" key="11">
    <source>
        <dbReference type="Proteomes" id="UP000186922"/>
    </source>
</evidence>
<dbReference type="PANTHER" id="PTHR10003">
    <property type="entry name" value="SUPEROXIDE DISMUTASE CU-ZN -RELATED"/>
    <property type="match status" value="1"/>
</dbReference>
<keyword evidence="11" id="KW-1185">Reference proteome</keyword>
<dbReference type="InterPro" id="IPR001424">
    <property type="entry name" value="SOD_Cu_Zn_dom"/>
</dbReference>
<evidence type="ECO:0000256" key="4">
    <source>
        <dbReference type="ARBA" id="ARBA00022862"/>
    </source>
</evidence>
<dbReference type="InterPro" id="IPR024134">
    <property type="entry name" value="SOD_Cu/Zn_/chaperone"/>
</dbReference>
<comment type="cofactor">
    <cofactor evidence="7">
        <name>Cu cation</name>
        <dbReference type="ChEBI" id="CHEBI:23378"/>
    </cofactor>
    <text evidence="7">Binds 1 copper ion per subunit.</text>
</comment>
<dbReference type="PRINTS" id="PR00068">
    <property type="entry name" value="CUZNDISMTASE"/>
</dbReference>
<evidence type="ECO:0000256" key="5">
    <source>
        <dbReference type="ARBA" id="ARBA00023002"/>
    </source>
</evidence>
<comment type="function">
    <text evidence="7">Destroys radicals which are normally produced within the cells and which are toxic to biological systems.</text>
</comment>
<gene>
    <name evidence="10" type="primary">RvY_00651-1</name>
    <name evidence="10" type="synonym">RvY_00651.1</name>
    <name evidence="10" type="ORF">RvY_00651</name>
</gene>
<dbReference type="STRING" id="947166.A0A1D1UKR0"/>
<keyword evidence="2 7" id="KW-0479">Metal-binding</keyword>
<evidence type="ECO:0000259" key="9">
    <source>
        <dbReference type="Pfam" id="PF00080"/>
    </source>
</evidence>
<comment type="caution">
    <text evidence="10">The sequence shown here is derived from an EMBL/GenBank/DDBJ whole genome shotgun (WGS) entry which is preliminary data.</text>
</comment>
<dbReference type="GO" id="GO:0005507">
    <property type="term" value="F:copper ion binding"/>
    <property type="evidence" value="ECO:0007669"/>
    <property type="project" value="InterPro"/>
</dbReference>
<dbReference type="InterPro" id="IPR018152">
    <property type="entry name" value="SOD_Cu/Zn_BS"/>
</dbReference>
<accession>A0A1D1UKR0</accession>
<feature type="domain" description="Superoxide dismutase copper/zinc binding" evidence="9">
    <location>
        <begin position="14"/>
        <end position="149"/>
    </location>
</feature>
<feature type="region of interest" description="Disordered" evidence="8">
    <location>
        <begin position="123"/>
        <end position="143"/>
    </location>
</feature>
<proteinExistence type="inferred from homology"/>
<dbReference type="CDD" id="cd00305">
    <property type="entry name" value="Cu-Zn_Superoxide_Dismutase"/>
    <property type="match status" value="1"/>
</dbReference>
<dbReference type="SMR" id="A0A1D1UKR0"/>
<evidence type="ECO:0000256" key="7">
    <source>
        <dbReference type="RuleBase" id="RU000393"/>
    </source>
</evidence>
<dbReference type="Pfam" id="PF00080">
    <property type="entry name" value="Sod_Cu"/>
    <property type="match status" value="1"/>
</dbReference>
<protein>
    <recommendedName>
        <fullName evidence="7">Superoxide dismutase [Cu-Zn]</fullName>
        <ecNumber evidence="7">1.15.1.1</ecNumber>
    </recommendedName>
</protein>
<dbReference type="EC" id="1.15.1.1" evidence="7"/>
<sequence>MVKAVAILVGDSPVKGVIHFEQSAAGAPVKVTGEIKGLAPGEHGFHVHEFGDLTNGCTSAGAHLNPHKKTHGAPQDTERHVGDLGNVIADSSGTVKVSIEDKMISLEGEHSIVGRAMVVHEKRDDLGKGNDEESKKTGNAGGRLACGVIGMQKD</sequence>
<keyword evidence="6 7" id="KW-0186">Copper</keyword>